<protein>
    <submittedName>
        <fullName evidence="2">Uncharacterized protein</fullName>
    </submittedName>
</protein>
<dbReference type="Proteomes" id="UP001469553">
    <property type="component" value="Unassembled WGS sequence"/>
</dbReference>
<reference evidence="2 3" key="1">
    <citation type="submission" date="2021-06" db="EMBL/GenBank/DDBJ databases">
        <authorList>
            <person name="Palmer J.M."/>
        </authorList>
    </citation>
    <scope>NUCLEOTIDE SEQUENCE [LARGE SCALE GENOMIC DNA]</scope>
    <source>
        <strain evidence="2 3">AS_MEX2019</strain>
        <tissue evidence="2">Muscle</tissue>
    </source>
</reference>
<sequence length="103" mass="11461">MPSLKSRQGVHLEPTDGHCYTKIHNDWDTSLCQIHHNHWKRESIHPSIHPSIMKTPGPNLQAVSSPPLLVSCYHSSHPSTHEQTLSSARVPDETGSPQSLSDI</sequence>
<keyword evidence="3" id="KW-1185">Reference proteome</keyword>
<feature type="region of interest" description="Disordered" evidence="1">
    <location>
        <begin position="73"/>
        <end position="103"/>
    </location>
</feature>
<feature type="compositionally biased region" description="Polar residues" evidence="1">
    <location>
        <begin position="73"/>
        <end position="87"/>
    </location>
</feature>
<dbReference type="EMBL" id="JAHRIP010089046">
    <property type="protein sequence ID" value="MEQ2316500.1"/>
    <property type="molecule type" value="Genomic_DNA"/>
</dbReference>
<organism evidence="2 3">
    <name type="scientific">Ameca splendens</name>
    <dbReference type="NCBI Taxonomy" id="208324"/>
    <lineage>
        <taxon>Eukaryota</taxon>
        <taxon>Metazoa</taxon>
        <taxon>Chordata</taxon>
        <taxon>Craniata</taxon>
        <taxon>Vertebrata</taxon>
        <taxon>Euteleostomi</taxon>
        <taxon>Actinopterygii</taxon>
        <taxon>Neopterygii</taxon>
        <taxon>Teleostei</taxon>
        <taxon>Neoteleostei</taxon>
        <taxon>Acanthomorphata</taxon>
        <taxon>Ovalentaria</taxon>
        <taxon>Atherinomorphae</taxon>
        <taxon>Cyprinodontiformes</taxon>
        <taxon>Goodeidae</taxon>
        <taxon>Ameca</taxon>
    </lineage>
</organism>
<name>A0ABV1AE87_9TELE</name>
<gene>
    <name evidence="2" type="ORF">AMECASPLE_033066</name>
</gene>
<proteinExistence type="predicted"/>
<accession>A0ABV1AE87</accession>
<evidence type="ECO:0000313" key="3">
    <source>
        <dbReference type="Proteomes" id="UP001469553"/>
    </source>
</evidence>
<evidence type="ECO:0000256" key="1">
    <source>
        <dbReference type="SAM" id="MobiDB-lite"/>
    </source>
</evidence>
<evidence type="ECO:0000313" key="2">
    <source>
        <dbReference type="EMBL" id="MEQ2316500.1"/>
    </source>
</evidence>
<comment type="caution">
    <text evidence="2">The sequence shown here is derived from an EMBL/GenBank/DDBJ whole genome shotgun (WGS) entry which is preliminary data.</text>
</comment>